<feature type="region of interest" description="Disordered" evidence="1">
    <location>
        <begin position="112"/>
        <end position="143"/>
    </location>
</feature>
<dbReference type="PANTHER" id="PTHR37964">
    <property type="entry name" value="SUPPRESSOR"/>
    <property type="match status" value="1"/>
</dbReference>
<dbReference type="PANTHER" id="PTHR37964:SF1">
    <property type="entry name" value="SUPPRESSOR-RELATED"/>
    <property type="match status" value="1"/>
</dbReference>
<evidence type="ECO:0000313" key="3">
    <source>
        <dbReference type="WBParaSite" id="Csp11.Scaffold629.g8600.t2"/>
    </source>
</evidence>
<organism evidence="2 3">
    <name type="scientific">Caenorhabditis tropicalis</name>
    <dbReference type="NCBI Taxonomy" id="1561998"/>
    <lineage>
        <taxon>Eukaryota</taxon>
        <taxon>Metazoa</taxon>
        <taxon>Ecdysozoa</taxon>
        <taxon>Nematoda</taxon>
        <taxon>Chromadorea</taxon>
        <taxon>Rhabditida</taxon>
        <taxon>Rhabditina</taxon>
        <taxon>Rhabditomorpha</taxon>
        <taxon>Rhabditoidea</taxon>
        <taxon>Rhabditidae</taxon>
        <taxon>Peloderinae</taxon>
        <taxon>Caenorhabditis</taxon>
    </lineage>
</organism>
<reference evidence="3" key="1">
    <citation type="submission" date="2016-11" db="UniProtKB">
        <authorList>
            <consortium name="WormBaseParasite"/>
        </authorList>
    </citation>
    <scope>IDENTIFICATION</scope>
</reference>
<sequence>MIIRKRMKKKLDELIDIIELANFMERQSFKNCIGFVIAQKLTEMSVEDAAHFLGDECSPFLMKTMIESAVRRRDGTWKNNFLTLPQQSLHLVDRTCTDVIKTDGIRCIGNNRNDEEAQQTQAKDGVSRTAPITNRNSNIGFPTHMSVHVPNERQGIDDSKNSSLPIPYLRSDEALLPVRFSYCSGIIWLGC</sequence>
<dbReference type="AlphaFoldDB" id="A0A1I7UEU0"/>
<name>A0A1I7UEU0_9PELO</name>
<dbReference type="Proteomes" id="UP000095282">
    <property type="component" value="Unplaced"/>
</dbReference>
<proteinExistence type="predicted"/>
<feature type="compositionally biased region" description="Polar residues" evidence="1">
    <location>
        <begin position="130"/>
        <end position="140"/>
    </location>
</feature>
<protein>
    <submittedName>
        <fullName evidence="3">NR LBD domain-containing protein</fullName>
    </submittedName>
</protein>
<dbReference type="WBParaSite" id="Csp11.Scaffold629.g8600.t2">
    <property type="protein sequence ID" value="Csp11.Scaffold629.g8600.t2"/>
    <property type="gene ID" value="Csp11.Scaffold629.g8600"/>
</dbReference>
<evidence type="ECO:0000313" key="2">
    <source>
        <dbReference type="Proteomes" id="UP000095282"/>
    </source>
</evidence>
<keyword evidence="2" id="KW-1185">Reference proteome</keyword>
<accession>A0A1I7UEU0</accession>
<evidence type="ECO:0000256" key="1">
    <source>
        <dbReference type="SAM" id="MobiDB-lite"/>
    </source>
</evidence>